<dbReference type="InterPro" id="IPR037165">
    <property type="entry name" value="AldOxase/xan_DH_Mopterin-bd_sf"/>
</dbReference>
<evidence type="ECO:0000313" key="5">
    <source>
        <dbReference type="Proteomes" id="UP000190625"/>
    </source>
</evidence>
<name>A0A1T4JK53_9FIRM</name>
<keyword evidence="2" id="KW-0560">Oxidoreductase</keyword>
<gene>
    <name evidence="4" type="ORF">SAMN02745118_00075</name>
</gene>
<dbReference type="Proteomes" id="UP000190625">
    <property type="component" value="Unassembled WGS sequence"/>
</dbReference>
<dbReference type="GO" id="GO:0016491">
    <property type="term" value="F:oxidoreductase activity"/>
    <property type="evidence" value="ECO:0007669"/>
    <property type="project" value="UniProtKB-KW"/>
</dbReference>
<dbReference type="Pfam" id="PF02738">
    <property type="entry name" value="MoCoBD_1"/>
    <property type="match status" value="1"/>
</dbReference>
<accession>A0A1T4JK53</accession>
<feature type="domain" description="Aldehyde oxidase/xanthine dehydrogenase a/b hammerhead" evidence="3">
    <location>
        <begin position="20"/>
        <end position="134"/>
    </location>
</feature>
<dbReference type="InterPro" id="IPR000674">
    <property type="entry name" value="Ald_Oxase/Xan_DH_a/b"/>
</dbReference>
<dbReference type="PANTHER" id="PTHR11908">
    <property type="entry name" value="XANTHINE DEHYDROGENASE"/>
    <property type="match status" value="1"/>
</dbReference>
<dbReference type="RefSeq" id="WP_078808617.1">
    <property type="nucleotide sequence ID" value="NZ_FUWM01000003.1"/>
</dbReference>
<dbReference type="GO" id="GO:0005506">
    <property type="term" value="F:iron ion binding"/>
    <property type="evidence" value="ECO:0007669"/>
    <property type="project" value="InterPro"/>
</dbReference>
<dbReference type="Gene3D" id="3.30.365.10">
    <property type="entry name" value="Aldehyde oxidase/xanthine dehydrogenase, molybdopterin binding domain"/>
    <property type="match status" value="4"/>
</dbReference>
<evidence type="ECO:0000256" key="1">
    <source>
        <dbReference type="ARBA" id="ARBA00022505"/>
    </source>
</evidence>
<dbReference type="PANTHER" id="PTHR11908:SF132">
    <property type="entry name" value="ALDEHYDE OXIDASE 1-RELATED"/>
    <property type="match status" value="1"/>
</dbReference>
<sequence>MNYTTIGKNEVKVDAKAKATGEARYVGDMYARGMLIGKVLRSPYAHAKILNIDTSKAERLSGVKAVLTYKDTPKVPFNFAAFPPSEAAILIEDQYIFSDKARFVGDPIAGVAAVDEETAQEALELIEVEYEPLPTILSAEEAFKNKELLIHEHDGPKEHIDGNICGKIPAVIGDMEEGFDEADYIFEGTYKTQKAFQASMEPCSAALAEPDINGRIKITTSTQMPHLVRKITARSLDMPIRDVQIVKPYVGGGFGSRLGLVNEPIAGLLAKKTGQPVRVTYDREESFYTESRHPATMTLKTGIKKDGTFTARYMKALVDTGAYVTHGPSLTAVLGGWFVGMYKSPNIQLDGYTVHTNTPPAGAFRGYGNPQVAFAVESQVDEIAEELGLDPIEIRLKNHPCEGETWLWSKMPIESCGLEECIEKATKRIGWEEKKNKEKKEEGTKRRGVGFGYMMHVSGAKPELHENSSAIIKVNEDGSVNLTYACSDIGTGSATALSQICAETLGVKFEDVVITQDADTDTAPFEIGSHASRQIYSGGYAVEQAAKDAKDGLLEMASKMMDCSPEELETGDGHVYLKEDPERSLSIEEVSFEAHFGEHGHQIMGIASTEPPGNPPVYAVQFTEVEVDVETGKVDVLDFVAAHDTGVAIHPPSVEGQIEGAIQQGMGYALTEDMQYSDDGHPMNANFSDYKVLTSVDMPDMDPIVVEAASETGAFGAKSVGESGLVATAPAIANAIYDAVGVRIKELPITPEKLLAAIKEKNNTEGEVAAATEQVASTEE</sequence>
<dbReference type="Pfam" id="PF20256">
    <property type="entry name" value="MoCoBD_2"/>
    <property type="match status" value="1"/>
</dbReference>
<proteinExistence type="predicted"/>
<reference evidence="5" key="1">
    <citation type="submission" date="2017-02" db="EMBL/GenBank/DDBJ databases">
        <authorList>
            <person name="Varghese N."/>
            <person name="Submissions S."/>
        </authorList>
    </citation>
    <scope>NUCLEOTIDE SEQUENCE [LARGE SCALE GENOMIC DNA]</scope>
    <source>
        <strain evidence="5">ATCC BAA-73</strain>
    </source>
</reference>
<dbReference type="InterPro" id="IPR036856">
    <property type="entry name" value="Ald_Oxase/Xan_DH_a/b_sf"/>
</dbReference>
<dbReference type="InterPro" id="IPR008274">
    <property type="entry name" value="AldOxase/xan_DH_MoCoBD1"/>
</dbReference>
<dbReference type="Pfam" id="PF01315">
    <property type="entry name" value="Ald_Xan_dh_C"/>
    <property type="match status" value="1"/>
</dbReference>
<dbReference type="InterPro" id="IPR046867">
    <property type="entry name" value="AldOxase/xan_DH_MoCoBD2"/>
</dbReference>
<protein>
    <submittedName>
        <fullName evidence="4">Xanthine dehydrogenase molybdenum-binding subunit</fullName>
    </submittedName>
</protein>
<dbReference type="InterPro" id="IPR016208">
    <property type="entry name" value="Ald_Oxase/xanthine_DH-like"/>
</dbReference>
<dbReference type="Gene3D" id="3.90.1170.50">
    <property type="entry name" value="Aldehyde oxidase/xanthine dehydrogenase, a/b hammerhead"/>
    <property type="match status" value="1"/>
</dbReference>
<evidence type="ECO:0000256" key="2">
    <source>
        <dbReference type="ARBA" id="ARBA00023002"/>
    </source>
</evidence>
<keyword evidence="5" id="KW-1185">Reference proteome</keyword>
<evidence type="ECO:0000259" key="3">
    <source>
        <dbReference type="SMART" id="SM01008"/>
    </source>
</evidence>
<organism evidence="4 5">
    <name type="scientific">Selenihalanaerobacter shriftii</name>
    <dbReference type="NCBI Taxonomy" id="142842"/>
    <lineage>
        <taxon>Bacteria</taxon>
        <taxon>Bacillati</taxon>
        <taxon>Bacillota</taxon>
        <taxon>Clostridia</taxon>
        <taxon>Halanaerobiales</taxon>
        <taxon>Halobacteroidaceae</taxon>
        <taxon>Selenihalanaerobacter</taxon>
    </lineage>
</organism>
<dbReference type="SUPFAM" id="SSF54665">
    <property type="entry name" value="CO dehydrogenase molybdoprotein N-domain-like"/>
    <property type="match status" value="1"/>
</dbReference>
<dbReference type="OrthoDB" id="9759099at2"/>
<evidence type="ECO:0000313" key="4">
    <source>
        <dbReference type="EMBL" id="SJZ30508.1"/>
    </source>
</evidence>
<dbReference type="STRING" id="142842.SAMN02745118_00075"/>
<dbReference type="EMBL" id="FUWM01000003">
    <property type="protein sequence ID" value="SJZ30508.1"/>
    <property type="molecule type" value="Genomic_DNA"/>
</dbReference>
<keyword evidence="1" id="KW-0500">Molybdenum</keyword>
<dbReference type="AlphaFoldDB" id="A0A1T4JK53"/>
<dbReference type="SMART" id="SM01008">
    <property type="entry name" value="Ald_Xan_dh_C"/>
    <property type="match status" value="1"/>
</dbReference>
<dbReference type="SUPFAM" id="SSF56003">
    <property type="entry name" value="Molybdenum cofactor-binding domain"/>
    <property type="match status" value="1"/>
</dbReference>